<proteinExistence type="predicted"/>
<name>A0ACC0MKS5_RHOML</name>
<comment type="caution">
    <text evidence="1">The sequence shown here is derived from an EMBL/GenBank/DDBJ whole genome shotgun (WGS) entry which is preliminary data.</text>
</comment>
<gene>
    <name evidence="1" type="ORF">RHMOL_Rhmol08G0064500</name>
</gene>
<evidence type="ECO:0000313" key="2">
    <source>
        <dbReference type="Proteomes" id="UP001062846"/>
    </source>
</evidence>
<dbReference type="EMBL" id="CM046395">
    <property type="protein sequence ID" value="KAI8541484.1"/>
    <property type="molecule type" value="Genomic_DNA"/>
</dbReference>
<keyword evidence="2" id="KW-1185">Reference proteome</keyword>
<sequence>MLTSCEPEPTSWYFHPTVSTEENDGEGENVGIGENIGEEEEASPSSAEHFGLPFLSAYLDSYQTNFRQGANFALGGSSTRPDKSWSHFNLVRQNEFAFEFQKSTVEEARKSIPAIANATDEAVYVSNVPRIG</sequence>
<reference evidence="1" key="1">
    <citation type="submission" date="2022-02" db="EMBL/GenBank/DDBJ databases">
        <title>Plant Genome Project.</title>
        <authorList>
            <person name="Zhang R.-G."/>
        </authorList>
    </citation>
    <scope>NUCLEOTIDE SEQUENCE</scope>
    <source>
        <strain evidence="1">AT1</strain>
    </source>
</reference>
<organism evidence="1 2">
    <name type="scientific">Rhododendron molle</name>
    <name type="common">Chinese azalea</name>
    <name type="synonym">Azalea mollis</name>
    <dbReference type="NCBI Taxonomy" id="49168"/>
    <lineage>
        <taxon>Eukaryota</taxon>
        <taxon>Viridiplantae</taxon>
        <taxon>Streptophyta</taxon>
        <taxon>Embryophyta</taxon>
        <taxon>Tracheophyta</taxon>
        <taxon>Spermatophyta</taxon>
        <taxon>Magnoliopsida</taxon>
        <taxon>eudicotyledons</taxon>
        <taxon>Gunneridae</taxon>
        <taxon>Pentapetalae</taxon>
        <taxon>asterids</taxon>
        <taxon>Ericales</taxon>
        <taxon>Ericaceae</taxon>
        <taxon>Ericoideae</taxon>
        <taxon>Rhodoreae</taxon>
        <taxon>Rhododendron</taxon>
    </lineage>
</organism>
<protein>
    <submittedName>
        <fullName evidence="1">Uncharacterized protein</fullName>
    </submittedName>
</protein>
<accession>A0ACC0MKS5</accession>
<evidence type="ECO:0000313" key="1">
    <source>
        <dbReference type="EMBL" id="KAI8541484.1"/>
    </source>
</evidence>
<dbReference type="Proteomes" id="UP001062846">
    <property type="component" value="Chromosome 8"/>
</dbReference>